<evidence type="ECO:0000313" key="17">
    <source>
        <dbReference type="Proteomes" id="UP000284835"/>
    </source>
</evidence>
<dbReference type="Proteomes" id="UP001197847">
    <property type="component" value="Unassembled WGS sequence"/>
</dbReference>
<organism evidence="2 12">
    <name type="scientific">Agathobacter rectalis</name>
    <dbReference type="NCBI Taxonomy" id="39491"/>
    <lineage>
        <taxon>Bacteria</taxon>
        <taxon>Bacillati</taxon>
        <taxon>Bacillota</taxon>
        <taxon>Clostridia</taxon>
        <taxon>Lachnospirales</taxon>
        <taxon>Lachnospiraceae</taxon>
        <taxon>Agathobacter</taxon>
    </lineage>
</organism>
<evidence type="ECO:0000313" key="3">
    <source>
        <dbReference type="EMBL" id="MCC2747688.1"/>
    </source>
</evidence>
<dbReference type="Proteomes" id="UP000285209">
    <property type="component" value="Unassembled WGS sequence"/>
</dbReference>
<evidence type="ECO:0000313" key="18">
    <source>
        <dbReference type="Proteomes" id="UP000285209"/>
    </source>
</evidence>
<dbReference type="Proteomes" id="UP000283431">
    <property type="component" value="Unassembled WGS sequence"/>
</dbReference>
<evidence type="ECO:0000313" key="7">
    <source>
        <dbReference type="EMBL" id="RGZ74678.1"/>
    </source>
</evidence>
<proteinExistence type="predicted"/>
<evidence type="ECO:0000313" key="13">
    <source>
        <dbReference type="Proteomes" id="UP000266066"/>
    </source>
</evidence>
<evidence type="ECO:0000313" key="4">
    <source>
        <dbReference type="EMBL" id="MSC59499.1"/>
    </source>
</evidence>
<dbReference type="Proteomes" id="UP000283721">
    <property type="component" value="Unassembled WGS sequence"/>
</dbReference>
<accession>A0A173UQ35</accession>
<dbReference type="EMBL" id="QSJS01000015">
    <property type="protein sequence ID" value="RHD92910.1"/>
    <property type="molecule type" value="Genomic_DNA"/>
</dbReference>
<reference evidence="2 12" key="1">
    <citation type="submission" date="2015-09" db="EMBL/GenBank/DDBJ databases">
        <authorList>
            <consortium name="Pathogen Informatics"/>
        </authorList>
    </citation>
    <scope>NUCLEOTIDE SEQUENCE [LARGE SCALE GENOMIC DNA]</scope>
    <source>
        <strain evidence="2 12">2789STDY5834968</strain>
    </source>
</reference>
<feature type="chain" id="PRO_5042682927" evidence="1">
    <location>
        <begin position="24"/>
        <end position="394"/>
    </location>
</feature>
<evidence type="ECO:0000313" key="11">
    <source>
        <dbReference type="EMBL" id="RHL77285.1"/>
    </source>
</evidence>
<dbReference type="SUPFAM" id="SSF53822">
    <property type="entry name" value="Periplasmic binding protein-like I"/>
    <property type="match status" value="1"/>
</dbReference>
<reference evidence="4 20" key="3">
    <citation type="journal article" date="2019" name="Nat. Med.">
        <title>A library of human gut bacterial isolates paired with longitudinal multiomics data enables mechanistic microbiome research.</title>
        <authorList>
            <person name="Poyet M."/>
            <person name="Groussin M."/>
            <person name="Gibbons S.M."/>
            <person name="Avila-Pacheco J."/>
            <person name="Jiang X."/>
            <person name="Kearney S.M."/>
            <person name="Perrotta A.R."/>
            <person name="Berdy B."/>
            <person name="Zhao S."/>
            <person name="Lieberman T.D."/>
            <person name="Swanson P.K."/>
            <person name="Smith M."/>
            <person name="Roesemann S."/>
            <person name="Alexander J.E."/>
            <person name="Rich S.A."/>
            <person name="Livny J."/>
            <person name="Vlamakis H."/>
            <person name="Clish C."/>
            <person name="Bullock K."/>
            <person name="Deik A."/>
            <person name="Scott J."/>
            <person name="Pierce K.A."/>
            <person name="Xavier R.J."/>
            <person name="Alm E.J."/>
        </authorList>
    </citation>
    <scope>NUCLEOTIDE SEQUENCE [LARGE SCALE GENOMIC DNA]</scope>
    <source>
        <strain evidence="4 20">BIOML-A11</strain>
    </source>
</reference>
<dbReference type="AlphaFoldDB" id="A0A173UQ35"/>
<dbReference type="EMBL" id="JAJFBX010000017">
    <property type="protein sequence ID" value="MCC2747688.1"/>
    <property type="molecule type" value="Genomic_DNA"/>
</dbReference>
<dbReference type="EMBL" id="QRUJ01000005">
    <property type="protein sequence ID" value="RGR55121.1"/>
    <property type="molecule type" value="Genomic_DNA"/>
</dbReference>
<evidence type="ECO:0000313" key="6">
    <source>
        <dbReference type="EMBL" id="RGZ19321.1"/>
    </source>
</evidence>
<reference evidence="13 14" key="2">
    <citation type="submission" date="2018-08" db="EMBL/GenBank/DDBJ databases">
        <title>A genome reference for cultivated species of the human gut microbiota.</title>
        <authorList>
            <person name="Zou Y."/>
            <person name="Xue W."/>
            <person name="Luo G."/>
        </authorList>
    </citation>
    <scope>NUCLEOTIDE SEQUENCE [LARGE SCALE GENOMIC DNA]</scope>
    <source>
        <strain evidence="5 13">AF25-15</strain>
        <strain evidence="11 14">AF36-2BH</strain>
        <strain evidence="10 17">AM30-13AC</strain>
        <strain evidence="9 19">AM44-1AT</strain>
        <strain evidence="8 16">AM47-6BH</strain>
        <strain evidence="7 15">AM48-7</strain>
        <strain evidence="6 18">AM54-25XD</strain>
    </source>
</reference>
<dbReference type="Proteomes" id="UP000284835">
    <property type="component" value="Unassembled WGS sequence"/>
</dbReference>
<evidence type="ECO:0000313" key="19">
    <source>
        <dbReference type="Proteomes" id="UP000286341"/>
    </source>
</evidence>
<reference evidence="3" key="4">
    <citation type="submission" date="2021-10" db="EMBL/GenBank/DDBJ databases">
        <title>Collection of gut derived symbiotic bacterial strains cultured from healthy donors.</title>
        <authorList>
            <person name="Lin H."/>
            <person name="Littmann E."/>
            <person name="Claire K."/>
            <person name="Pamer E."/>
        </authorList>
    </citation>
    <scope>NUCLEOTIDE SEQUENCE</scope>
    <source>
        <strain evidence="3">MSK.22.92</strain>
    </source>
</reference>
<evidence type="ECO:0000313" key="16">
    <source>
        <dbReference type="Proteomes" id="UP000283721"/>
    </source>
</evidence>
<dbReference type="Proteomes" id="UP000479563">
    <property type="component" value="Unassembled WGS sequence"/>
</dbReference>
<dbReference type="EMBL" id="QSEN01000017">
    <property type="protein sequence ID" value="RGZ74678.1"/>
    <property type="molecule type" value="Genomic_DNA"/>
</dbReference>
<evidence type="ECO:0000256" key="1">
    <source>
        <dbReference type="SAM" id="SignalP"/>
    </source>
</evidence>
<dbReference type="PROSITE" id="PS51257">
    <property type="entry name" value="PROKAR_LIPOPROTEIN"/>
    <property type="match status" value="1"/>
</dbReference>
<evidence type="ECO:0000313" key="20">
    <source>
        <dbReference type="Proteomes" id="UP000479563"/>
    </source>
</evidence>
<dbReference type="EMBL" id="QSFB01000007">
    <property type="protein sequence ID" value="RHA14381.1"/>
    <property type="molecule type" value="Genomic_DNA"/>
</dbReference>
<dbReference type="EMBL" id="QRPB01000015">
    <property type="protein sequence ID" value="RHL77285.1"/>
    <property type="molecule type" value="Genomic_DNA"/>
</dbReference>
<keyword evidence="1" id="KW-0732">Signal</keyword>
<dbReference type="EMBL" id="QSES01000008">
    <property type="protein sequence ID" value="RGZ93944.1"/>
    <property type="molecule type" value="Genomic_DNA"/>
</dbReference>
<dbReference type="Gene3D" id="3.40.50.2300">
    <property type="match status" value="1"/>
</dbReference>
<gene>
    <name evidence="11" type="ORF">DW001_11680</name>
    <name evidence="10" type="ORF">DW775_11220</name>
    <name evidence="9" type="ORF">DW948_06815</name>
    <name evidence="8" type="ORF">DW967_05660</name>
    <name evidence="7" type="ORF">DW975_09850</name>
    <name evidence="5" type="ORF">DWY38_06010</name>
    <name evidence="6" type="ORF">DXA03_04650</name>
    <name evidence="2" type="ORF">ERS852580_02259</name>
    <name evidence="4" type="ORF">GKE07_04610</name>
    <name evidence="3" type="ORF">LK487_11720</name>
</gene>
<feature type="signal peptide" evidence="1">
    <location>
        <begin position="1"/>
        <end position="23"/>
    </location>
</feature>
<dbReference type="Proteomes" id="UP000095673">
    <property type="component" value="Unassembled WGS sequence"/>
</dbReference>
<name>A0A173UQ35_9FIRM</name>
<dbReference type="EMBL" id="WKQP01000005">
    <property type="protein sequence ID" value="MSC59499.1"/>
    <property type="molecule type" value="Genomic_DNA"/>
</dbReference>
<dbReference type="EMBL" id="QSDV01000004">
    <property type="protein sequence ID" value="RGZ19321.1"/>
    <property type="molecule type" value="Genomic_DNA"/>
</dbReference>
<dbReference type="Proteomes" id="UP000266698">
    <property type="component" value="Unassembled WGS sequence"/>
</dbReference>
<dbReference type="EMBL" id="CYXM01000010">
    <property type="protein sequence ID" value="CUN15698.1"/>
    <property type="molecule type" value="Genomic_DNA"/>
</dbReference>
<dbReference type="RefSeq" id="WP_055238322.1">
    <property type="nucleotide sequence ID" value="NZ_CP143947.1"/>
</dbReference>
<evidence type="ECO:0000313" key="15">
    <source>
        <dbReference type="Proteomes" id="UP000283431"/>
    </source>
</evidence>
<dbReference type="OrthoDB" id="2056800at2"/>
<evidence type="ECO:0000313" key="5">
    <source>
        <dbReference type="EMBL" id="RGR55121.1"/>
    </source>
</evidence>
<sequence length="394" mass="42098">MKLKMKKLVSLGLVSAMSLTMLAGCGNSNGATNDTGSSKNQESKAAGDVKIGVLVQDVSGEEALGFRAYYEDYVADQYGVTFTYTDELKDAASEKSAIEKFASQGYQAVISLSSNDRALQIETCEENQIYYAVAAGNIDDDQFEQYKSNECFLGQVGPSMQTEYEAGVDMGKFFADKGIKTAVIYGAFIPNPMHVYRVAGVLSGLGLAYDGSTEEDEVVGKLFANQGVDASKISGDIKIVSYLQGYGDTTTDELNAAIQAAPDAFISVGMATTFFTQQLNAAGIEFSDIDSFTKSNGEAISEGKLVYLAGKYSSSVGPAFALVMNAVNGNVIRDAEGNAVSISQNYQVATDEATFDEFFKTDNGDNPIYNKETLDTIIGDSVTCDDITKLVESK</sequence>
<evidence type="ECO:0000313" key="12">
    <source>
        <dbReference type="Proteomes" id="UP000095673"/>
    </source>
</evidence>
<dbReference type="Proteomes" id="UP000266066">
    <property type="component" value="Unassembled WGS sequence"/>
</dbReference>
<dbReference type="InterPro" id="IPR028082">
    <property type="entry name" value="Peripla_BP_I"/>
</dbReference>
<evidence type="ECO:0000313" key="8">
    <source>
        <dbReference type="EMBL" id="RGZ93944.1"/>
    </source>
</evidence>
<evidence type="ECO:0000313" key="9">
    <source>
        <dbReference type="EMBL" id="RHA14381.1"/>
    </source>
</evidence>
<evidence type="ECO:0000313" key="14">
    <source>
        <dbReference type="Proteomes" id="UP000266698"/>
    </source>
</evidence>
<evidence type="ECO:0000313" key="10">
    <source>
        <dbReference type="EMBL" id="RHD92910.1"/>
    </source>
</evidence>
<protein>
    <submittedName>
        <fullName evidence="3">Substrate-binding domain-containing protein</fullName>
    </submittedName>
    <submittedName>
        <fullName evidence="5">Sugar ABC transporter substrate-binding protein</fullName>
    </submittedName>
</protein>
<dbReference type="Proteomes" id="UP000286341">
    <property type="component" value="Unassembled WGS sequence"/>
</dbReference>
<evidence type="ECO:0000313" key="2">
    <source>
        <dbReference type="EMBL" id="CUN15698.1"/>
    </source>
</evidence>